<feature type="compositionally biased region" description="Basic and acidic residues" evidence="1">
    <location>
        <begin position="1019"/>
        <end position="1028"/>
    </location>
</feature>
<feature type="compositionally biased region" description="Polar residues" evidence="1">
    <location>
        <begin position="143"/>
        <end position="154"/>
    </location>
</feature>
<feature type="compositionally biased region" description="Basic and acidic residues" evidence="1">
    <location>
        <begin position="1383"/>
        <end position="1407"/>
    </location>
</feature>
<dbReference type="RefSeq" id="XP_013407161.1">
    <property type="nucleotide sequence ID" value="XM_013551707.1"/>
</dbReference>
<feature type="compositionally biased region" description="Low complexity" evidence="1">
    <location>
        <begin position="1361"/>
        <end position="1374"/>
    </location>
</feature>
<feature type="compositionally biased region" description="Basic and acidic residues" evidence="1">
    <location>
        <begin position="1161"/>
        <end position="1174"/>
    </location>
</feature>
<feature type="compositionally biased region" description="Basic and acidic residues" evidence="1">
    <location>
        <begin position="775"/>
        <end position="832"/>
    </location>
</feature>
<keyword evidence="2" id="KW-1185">Reference proteome</keyword>
<feature type="compositionally biased region" description="Basic and acidic residues" evidence="1">
    <location>
        <begin position="681"/>
        <end position="692"/>
    </location>
</feature>
<dbReference type="STRING" id="7574.A0A1S3JAD6"/>
<name>A0A1S3JAD6_LINAN</name>
<reference evidence="3" key="1">
    <citation type="submission" date="2025-08" db="UniProtKB">
        <authorList>
            <consortium name="RefSeq"/>
        </authorList>
    </citation>
    <scope>IDENTIFICATION</scope>
    <source>
        <tissue evidence="3">Gonads</tissue>
    </source>
</reference>
<feature type="compositionally biased region" description="Basic and acidic residues" evidence="1">
    <location>
        <begin position="897"/>
        <end position="947"/>
    </location>
</feature>
<feature type="compositionally biased region" description="Basic and acidic residues" evidence="1">
    <location>
        <begin position="1201"/>
        <end position="1217"/>
    </location>
</feature>
<feature type="compositionally biased region" description="Polar residues" evidence="1">
    <location>
        <begin position="975"/>
        <end position="984"/>
    </location>
</feature>
<organism evidence="2 3">
    <name type="scientific">Lingula anatina</name>
    <name type="common">Brachiopod</name>
    <name type="synonym">Lingula unguis</name>
    <dbReference type="NCBI Taxonomy" id="7574"/>
    <lineage>
        <taxon>Eukaryota</taxon>
        <taxon>Metazoa</taxon>
        <taxon>Spiralia</taxon>
        <taxon>Lophotrochozoa</taxon>
        <taxon>Brachiopoda</taxon>
        <taxon>Linguliformea</taxon>
        <taxon>Lingulata</taxon>
        <taxon>Lingulida</taxon>
        <taxon>Linguloidea</taxon>
        <taxon>Lingulidae</taxon>
        <taxon>Lingula</taxon>
    </lineage>
</organism>
<dbReference type="Proteomes" id="UP000085678">
    <property type="component" value="Unplaced"/>
</dbReference>
<feature type="compositionally biased region" description="Polar residues" evidence="1">
    <location>
        <begin position="635"/>
        <end position="647"/>
    </location>
</feature>
<dbReference type="GeneID" id="106171386"/>
<dbReference type="KEGG" id="lak:106171386"/>
<evidence type="ECO:0000313" key="2">
    <source>
        <dbReference type="Proteomes" id="UP000085678"/>
    </source>
</evidence>
<accession>A0A1S3JAD6</accession>
<feature type="compositionally biased region" description="Polar residues" evidence="1">
    <location>
        <begin position="1466"/>
        <end position="1491"/>
    </location>
</feature>
<feature type="compositionally biased region" description="Polar residues" evidence="1">
    <location>
        <begin position="1044"/>
        <end position="1057"/>
    </location>
</feature>
<feature type="compositionally biased region" description="Basic and acidic residues" evidence="1">
    <location>
        <begin position="957"/>
        <end position="974"/>
    </location>
</feature>
<feature type="compositionally biased region" description="Basic and acidic residues" evidence="1">
    <location>
        <begin position="1314"/>
        <end position="1347"/>
    </location>
</feature>
<feature type="region of interest" description="Disordered" evidence="1">
    <location>
        <begin position="129"/>
        <end position="175"/>
    </location>
</feature>
<feature type="compositionally biased region" description="Low complexity" evidence="1">
    <location>
        <begin position="1266"/>
        <end position="1286"/>
    </location>
</feature>
<feature type="region of interest" description="Disordered" evidence="1">
    <location>
        <begin position="615"/>
        <end position="1545"/>
    </location>
</feature>
<evidence type="ECO:0000313" key="3">
    <source>
        <dbReference type="RefSeq" id="XP_013407161.1"/>
    </source>
</evidence>
<sequence length="1584" mass="176381">MEADNSYVNNLKRKSYQMYGVRMPGRSQSFNEYGGQRSGIQRSGHRSGHLTTLGDLPRHLRQSGPYGSYPWVRNELANVHVGRVSAAHEGDHSDKKTDNEIRLDNVFSKSRSLDEANLSHLRKLHNYQNGNTEPNCRSKFASDVQSSGHRNSSIEWKRSGSTEIPQISQSKEVTQEKHITPMVYSSKVNSSAMFAQTVLHENHEQQAEGRVTSVEWHKNGGSFLNEPRLDREANKCDCINSSSSPLQGSGDVNGGHLSVLSTPNKTGVRHLTDNIKTQISKTIGSDAKTTYIYNKSDYYQAQNGSSSNDKYYTAELPVSPTSMEGGKNWNKMPTFLGESQDFNGNTRIDRLESYDFASTGHFDNKNCEQLEKMHINEPFYKVEDQRSIYDNSRLQHITPAGGDKLLAWGQPDDTLSYRSEWFHKTPKISRMQGTVGRRLEFDERLRQSKNREGDFRLSSKGDMIDTGYDRRCHSTASNNSDSDQFSSFNIEKCTFNKGRSESCFYSTDNTRFYNGKTTLDDHYTRQLRNKAGMLFTGNYTKSSGEILLQKPERMVSAYHTYPMQKNNTSKSLLNNNDNKLKHAVGVKSSEDNRIDNAGLDFSVIESTPTLDLHASKEKSVLRHKGTMGKRRKPTRSSIRSSLASDTDSMFEDSTEPRKSRASSEEEEVFNGEVSWLPSGEQSRHQSIEEEGSKPPPFQRPALPGMKLPMVLPSLLEGKPKLRKTNVSKPDGATTPEADGTVESPPAWLREAKVKRTKTSPLPAREEVQAALSRRTAGDEREKRDESPEKPSWMKDALGKQKRAEEKMQAKEAKENENKEEKASMNEKDRESATENAHVAPWMKELRRTSRTSPLRALPPEQTRSSTEDDAPVIGNKNELQNRFAALQRKSVSPDKSLLQDRPKSLTPEKDVKSVKQDASKSFAPKRDVESPKDAELKGFSPEKELRSPLHTGTRSLTPEKEIPSAKSLLPERESISSPLDNSKGLTPEKEQVDSKLISPINFRSPEPKEDTPSWLKKGLAKEISKTPHDTSMAGPEKSPPVPLQSATRPNDLDLSSSLEDKNAGKPHPSRFHPSPNAPYSVIPKDKSSPKSASLLTSPRPYARPAGSDSGRASPGTASPPKPAPKPRDFSALTTKTEESKLTEVPWGNAKSLLSSPKYGMKSRELKPLDSKTSDMKPTASNDFKSTDLKTSESKPSMLKPSELKHDGLRHSELKPLEPKSSPLKPRDLKPSELKSSDSKPSHLKPSKSRQVTSPLLSPKTDSAEVPSPTSPTWLSSPRRAASPKRSPVAKDLPASPPMMQLSYVASSSSKTKPPIKDISHLEVAGNKKDTIRDDKEITKIDHKKMVDKNLPQPSAPVMGLSYGISPRSRSRGSGMMTAAGDGKVTDENVPPKEETQRKATSKHEGSEKTSSTGFGKPAYTPKTILPSLGHHLPGSSPQTSPREHLDTKDSSVPSWKLEADRRRQTVPVSSLRNTSTLNPTPKTADSNTPPWKTNLAEKSKTRTSSDSSRTSNEEDSLHRPSSPVDSTIPPWKQELALRKKRSPRVIDPLPKKVEEFEPEWKKQAELKRLRLQQSGILNETQQQT</sequence>
<proteinExistence type="predicted"/>
<feature type="compositionally biased region" description="Basic residues" evidence="1">
    <location>
        <begin position="621"/>
        <end position="634"/>
    </location>
</feature>
<protein>
    <submittedName>
        <fullName evidence="3">Uncharacterized protein LOC106171386 isoform X1</fullName>
    </submittedName>
</protein>
<evidence type="ECO:0000256" key="1">
    <source>
        <dbReference type="SAM" id="MobiDB-lite"/>
    </source>
</evidence>
<dbReference type="OrthoDB" id="6127189at2759"/>
<feature type="compositionally biased region" description="Polar residues" evidence="1">
    <location>
        <begin position="161"/>
        <end position="172"/>
    </location>
</feature>
<gene>
    <name evidence="3" type="primary">LOC106171386</name>
</gene>
<feature type="compositionally biased region" description="Basic and acidic residues" evidence="1">
    <location>
        <begin position="1224"/>
        <end position="1240"/>
    </location>
</feature>
<dbReference type="InParanoid" id="A0A1S3JAD6"/>
<feature type="compositionally biased region" description="Basic and acidic residues" evidence="1">
    <location>
        <begin position="654"/>
        <end position="663"/>
    </location>
</feature>